<organism evidence="1 2">
    <name type="scientific">Pseudomonas abyssi</name>
    <dbReference type="NCBI Taxonomy" id="170540"/>
    <lineage>
        <taxon>Bacteria</taxon>
        <taxon>Pseudomonadati</taxon>
        <taxon>Pseudomonadota</taxon>
        <taxon>Gammaproteobacteria</taxon>
        <taxon>Pseudomonadales</taxon>
        <taxon>Pseudomonadaceae</taxon>
        <taxon>Pseudomonas</taxon>
    </lineage>
</organism>
<reference evidence="1 2" key="1">
    <citation type="submission" date="2017-09" db="EMBL/GenBank/DDBJ databases">
        <title>Pseudomonas abyssi sp. nov. isolated from Abyssopelagic Water.</title>
        <authorList>
            <person name="Wei Y."/>
        </authorList>
    </citation>
    <scope>NUCLEOTIDE SEQUENCE [LARGE SCALE GENOMIC DNA]</scope>
    <source>
        <strain evidence="1 2">MT5</strain>
    </source>
</reference>
<evidence type="ECO:0000313" key="1">
    <source>
        <dbReference type="EMBL" id="PBK03699.1"/>
    </source>
</evidence>
<dbReference type="Pfam" id="PF07511">
    <property type="entry name" value="DUF1525"/>
    <property type="match status" value="1"/>
</dbReference>
<accession>A0A2A3MFV8</accession>
<name>A0A2A3MFV8_9PSED</name>
<proteinExistence type="predicted"/>
<dbReference type="EMBL" id="NTMR01000017">
    <property type="protein sequence ID" value="PBK03699.1"/>
    <property type="molecule type" value="Genomic_DNA"/>
</dbReference>
<keyword evidence="2" id="KW-1185">Reference proteome</keyword>
<comment type="caution">
    <text evidence="1">The sequence shown here is derived from an EMBL/GenBank/DDBJ whole genome shotgun (WGS) entry which is preliminary data.</text>
</comment>
<sequence>MATEVWVITDQQHPVTGKYDRLIALDAPQLIEGELSADLPLDKKVAAVVIHQRIKQGGLPLQRQIQTAYQGIVDAWSLGVVTVPAVIVDQRYVVYGVSDVDQALAGVELYRMGQP</sequence>
<dbReference type="NCBIfam" id="TIGR03757">
    <property type="entry name" value="conj_TIGR03757"/>
    <property type="match status" value="1"/>
</dbReference>
<gene>
    <name evidence="1" type="ORF">CNQ84_13620</name>
</gene>
<dbReference type="InterPro" id="IPR011090">
    <property type="entry name" value="Integr_conj_element_PFL4709"/>
</dbReference>
<protein>
    <submittedName>
        <fullName evidence="1">TIGR03757 family integrating conjugative element protein</fullName>
    </submittedName>
</protein>
<dbReference type="AlphaFoldDB" id="A0A2A3MFV8"/>
<evidence type="ECO:0000313" key="2">
    <source>
        <dbReference type="Proteomes" id="UP000242313"/>
    </source>
</evidence>
<dbReference type="Proteomes" id="UP000242313">
    <property type="component" value="Unassembled WGS sequence"/>
</dbReference>